<reference evidence="4" key="4">
    <citation type="journal article" date="2015" name="G3 (Bethesda)">
        <title>Genome sequences of three phytopathogenic species of the Magnaporthaceae family of fungi.</title>
        <authorList>
            <person name="Okagaki L.H."/>
            <person name="Nunes C.C."/>
            <person name="Sailsbery J."/>
            <person name="Clay B."/>
            <person name="Brown D."/>
            <person name="John T."/>
            <person name="Oh Y."/>
            <person name="Young N."/>
            <person name="Fitzgerald M."/>
            <person name="Haas B.J."/>
            <person name="Zeng Q."/>
            <person name="Young S."/>
            <person name="Adiconis X."/>
            <person name="Fan L."/>
            <person name="Levin J.Z."/>
            <person name="Mitchell T.K."/>
            <person name="Okubara P.A."/>
            <person name="Farman M.L."/>
            <person name="Kohn L.M."/>
            <person name="Birren B."/>
            <person name="Ma L.-J."/>
            <person name="Dean R.A."/>
        </authorList>
    </citation>
    <scope>NUCLEOTIDE SEQUENCE</scope>
    <source>
        <strain evidence="4">R3-111a-1</strain>
    </source>
</reference>
<sequence>MQISRFFNSLFLACLVTAPAALAQEQNDQRLVARHFGNDGPGTAAAARAIPLAQRGLFDKPAKKPAASPAKPPASPAKPPASPAKPPASPAKPPANAPARKPKKNVCKIKQPGKPGKPGRRSLAKRAVKAVAEGTTMTGTNADELRTWSLKNCVGLAAYDCDTGAKVMAHINGVNSRGQDYRAQTVAFISQASLISDTVTLRKPNSADFKDDTTAANCAKIAGMAIDIRVQLETAGFNVVEENRKIKDAPPNWKHGSGVGRGGLRSNAGEMHWATDPAKYSRQKGAFEVALSCRWSQ</sequence>
<feature type="chain" id="PRO_5015095042" evidence="2">
    <location>
        <begin position="24"/>
        <end position="297"/>
    </location>
</feature>
<reference evidence="5" key="1">
    <citation type="submission" date="2010-07" db="EMBL/GenBank/DDBJ databases">
        <title>The genome sequence of Gaeumannomyces graminis var. tritici strain R3-111a-1.</title>
        <authorList>
            <consortium name="The Broad Institute Genome Sequencing Platform"/>
            <person name="Ma L.-J."/>
            <person name="Dead R."/>
            <person name="Young S."/>
            <person name="Zeng Q."/>
            <person name="Koehrsen M."/>
            <person name="Alvarado L."/>
            <person name="Berlin A."/>
            <person name="Chapman S.B."/>
            <person name="Chen Z."/>
            <person name="Freedman E."/>
            <person name="Gellesch M."/>
            <person name="Goldberg J."/>
            <person name="Griggs A."/>
            <person name="Gujja S."/>
            <person name="Heilman E.R."/>
            <person name="Heiman D."/>
            <person name="Hepburn T."/>
            <person name="Howarth C."/>
            <person name="Jen D."/>
            <person name="Larson L."/>
            <person name="Mehta T."/>
            <person name="Neiman D."/>
            <person name="Pearson M."/>
            <person name="Roberts A."/>
            <person name="Saif S."/>
            <person name="Shea T."/>
            <person name="Shenoy N."/>
            <person name="Sisk P."/>
            <person name="Stolte C."/>
            <person name="Sykes S."/>
            <person name="Walk T."/>
            <person name="White J."/>
            <person name="Yandava C."/>
            <person name="Haas B."/>
            <person name="Nusbaum C."/>
            <person name="Birren B."/>
        </authorList>
    </citation>
    <scope>NUCLEOTIDE SEQUENCE [LARGE SCALE GENOMIC DNA]</scope>
    <source>
        <strain evidence="5">R3-111a-1</strain>
    </source>
</reference>
<reference evidence="3" key="2">
    <citation type="submission" date="2010-07" db="EMBL/GenBank/DDBJ databases">
        <authorList>
            <consortium name="The Broad Institute Genome Sequencing Platform"/>
            <consortium name="Broad Institute Genome Sequencing Center for Infectious Disease"/>
            <person name="Ma L.-J."/>
            <person name="Dead R."/>
            <person name="Young S."/>
            <person name="Zeng Q."/>
            <person name="Koehrsen M."/>
            <person name="Alvarado L."/>
            <person name="Berlin A."/>
            <person name="Chapman S.B."/>
            <person name="Chen Z."/>
            <person name="Freedman E."/>
            <person name="Gellesch M."/>
            <person name="Goldberg J."/>
            <person name="Griggs A."/>
            <person name="Gujja S."/>
            <person name="Heilman E.R."/>
            <person name="Heiman D."/>
            <person name="Hepburn T."/>
            <person name="Howarth C."/>
            <person name="Jen D."/>
            <person name="Larson L."/>
            <person name="Mehta T."/>
            <person name="Neiman D."/>
            <person name="Pearson M."/>
            <person name="Roberts A."/>
            <person name="Saif S."/>
            <person name="Shea T."/>
            <person name="Shenoy N."/>
            <person name="Sisk P."/>
            <person name="Stolte C."/>
            <person name="Sykes S."/>
            <person name="Walk T."/>
            <person name="White J."/>
            <person name="Yandava C."/>
            <person name="Haas B."/>
            <person name="Nusbaum C."/>
            <person name="Birren B."/>
        </authorList>
    </citation>
    <scope>NUCLEOTIDE SEQUENCE</scope>
    <source>
        <strain evidence="3">R3-111a-1</strain>
    </source>
</reference>
<dbReference type="AlphaFoldDB" id="J3P9N8"/>
<evidence type="ECO:0000313" key="4">
    <source>
        <dbReference type="EnsemblFungi" id="EJT73374"/>
    </source>
</evidence>
<proteinExistence type="predicted"/>
<evidence type="ECO:0000313" key="3">
    <source>
        <dbReference type="EMBL" id="EJT73374.1"/>
    </source>
</evidence>
<dbReference type="VEuPathDB" id="FungiDB:GGTG_10215"/>
<feature type="signal peptide" evidence="2">
    <location>
        <begin position="1"/>
        <end position="23"/>
    </location>
</feature>
<feature type="compositionally biased region" description="Pro residues" evidence="1">
    <location>
        <begin position="70"/>
        <end position="96"/>
    </location>
</feature>
<dbReference type="OrthoDB" id="3777014at2759"/>
<dbReference type="HOGENOM" id="CLU_937034_0_0_1"/>
<name>J3P9N8_GAET3</name>
<gene>
    <name evidence="4" type="primary">20350673</name>
    <name evidence="3" type="ORF">GGTG_10215</name>
</gene>
<accession>J3P9N8</accession>
<reference evidence="4" key="5">
    <citation type="submission" date="2018-04" db="UniProtKB">
        <authorList>
            <consortium name="EnsemblFungi"/>
        </authorList>
    </citation>
    <scope>IDENTIFICATION</scope>
    <source>
        <strain evidence="4">R3-111a-1</strain>
    </source>
</reference>
<keyword evidence="2" id="KW-0732">Signal</keyword>
<dbReference type="GeneID" id="20350673"/>
<evidence type="ECO:0000256" key="1">
    <source>
        <dbReference type="SAM" id="MobiDB-lite"/>
    </source>
</evidence>
<dbReference type="EMBL" id="GL385399">
    <property type="protein sequence ID" value="EJT73374.1"/>
    <property type="molecule type" value="Genomic_DNA"/>
</dbReference>
<evidence type="ECO:0000256" key="2">
    <source>
        <dbReference type="SAM" id="SignalP"/>
    </source>
</evidence>
<evidence type="ECO:0000313" key="5">
    <source>
        <dbReference type="Proteomes" id="UP000006039"/>
    </source>
</evidence>
<dbReference type="EnsemblFungi" id="EJT73374">
    <property type="protein sequence ID" value="EJT73374"/>
    <property type="gene ID" value="GGTG_10215"/>
</dbReference>
<feature type="region of interest" description="Disordered" evidence="1">
    <location>
        <begin position="60"/>
        <end position="125"/>
    </location>
</feature>
<protein>
    <submittedName>
        <fullName evidence="3 4">Uncharacterized protein</fullName>
    </submittedName>
</protein>
<keyword evidence="5" id="KW-1185">Reference proteome</keyword>
<dbReference type="eggNOG" id="ENOG502RN6R">
    <property type="taxonomic scope" value="Eukaryota"/>
</dbReference>
<dbReference type="STRING" id="644352.J3P9N8"/>
<dbReference type="Proteomes" id="UP000006039">
    <property type="component" value="Unassembled WGS sequence"/>
</dbReference>
<dbReference type="RefSeq" id="XP_009226348.1">
    <property type="nucleotide sequence ID" value="XM_009228084.1"/>
</dbReference>
<reference evidence="3" key="3">
    <citation type="submission" date="2010-09" db="EMBL/GenBank/DDBJ databases">
        <title>Annotation of Gaeumannomyces graminis var. tritici R3-111a-1.</title>
        <authorList>
            <consortium name="The Broad Institute Genome Sequencing Platform"/>
            <person name="Ma L.-J."/>
            <person name="Dead R."/>
            <person name="Young S.K."/>
            <person name="Zeng Q."/>
            <person name="Gargeya S."/>
            <person name="Fitzgerald M."/>
            <person name="Haas B."/>
            <person name="Abouelleil A."/>
            <person name="Alvarado L."/>
            <person name="Arachchi H.M."/>
            <person name="Berlin A."/>
            <person name="Brown A."/>
            <person name="Chapman S.B."/>
            <person name="Chen Z."/>
            <person name="Dunbar C."/>
            <person name="Freedman E."/>
            <person name="Gearin G."/>
            <person name="Gellesch M."/>
            <person name="Goldberg J."/>
            <person name="Griggs A."/>
            <person name="Gujja S."/>
            <person name="Heiman D."/>
            <person name="Howarth C."/>
            <person name="Larson L."/>
            <person name="Lui A."/>
            <person name="MacDonald P.J.P."/>
            <person name="Mehta T."/>
            <person name="Montmayeur A."/>
            <person name="Murphy C."/>
            <person name="Neiman D."/>
            <person name="Pearson M."/>
            <person name="Priest M."/>
            <person name="Roberts A."/>
            <person name="Saif S."/>
            <person name="Shea T."/>
            <person name="Shenoy N."/>
            <person name="Sisk P."/>
            <person name="Stolte C."/>
            <person name="Sykes S."/>
            <person name="Yandava C."/>
            <person name="Wortman J."/>
            <person name="Nusbaum C."/>
            <person name="Birren B."/>
        </authorList>
    </citation>
    <scope>NUCLEOTIDE SEQUENCE</scope>
    <source>
        <strain evidence="3">R3-111a-1</strain>
    </source>
</reference>
<organism evidence="3">
    <name type="scientific">Gaeumannomyces tritici (strain R3-111a-1)</name>
    <name type="common">Wheat and barley take-all root rot fungus</name>
    <name type="synonym">Gaeumannomyces graminis var. tritici</name>
    <dbReference type="NCBI Taxonomy" id="644352"/>
    <lineage>
        <taxon>Eukaryota</taxon>
        <taxon>Fungi</taxon>
        <taxon>Dikarya</taxon>
        <taxon>Ascomycota</taxon>
        <taxon>Pezizomycotina</taxon>
        <taxon>Sordariomycetes</taxon>
        <taxon>Sordariomycetidae</taxon>
        <taxon>Magnaporthales</taxon>
        <taxon>Magnaporthaceae</taxon>
        <taxon>Gaeumannomyces</taxon>
    </lineage>
</organism>